<keyword evidence="4" id="KW-1185">Reference proteome</keyword>
<feature type="chain" id="PRO_5022660820" description="DUF2268 domain-containing protein" evidence="1">
    <location>
        <begin position="22"/>
        <end position="317"/>
    </location>
</feature>
<reference evidence="3 4" key="1">
    <citation type="submission" date="2019-09" db="EMBL/GenBank/DDBJ databases">
        <title>Arenimonas chukotkensis sp. nov., a bacterium isolated from Chukotka hot spring, Arctic region, Russia.</title>
        <authorList>
            <person name="Zayulina K.S."/>
            <person name="Prokofeva M.I."/>
            <person name="Elcheninov A.G."/>
            <person name="Novikov A."/>
            <person name="Kochetkova T.V."/>
            <person name="Kublanov I.V."/>
        </authorList>
    </citation>
    <scope>NUCLEOTIDE SEQUENCE [LARGE SCALE GENOMIC DNA]</scope>
    <source>
        <strain evidence="3 4">3729k</strain>
    </source>
</reference>
<evidence type="ECO:0000313" key="4">
    <source>
        <dbReference type="Proteomes" id="UP000322165"/>
    </source>
</evidence>
<name>A0A5B2ZDA2_9GAMM</name>
<feature type="domain" description="DUF2268" evidence="2">
    <location>
        <begin position="177"/>
        <end position="290"/>
    </location>
</feature>
<comment type="caution">
    <text evidence="3">The sequence shown here is derived from an EMBL/GenBank/DDBJ whole genome shotgun (WGS) entry which is preliminary data.</text>
</comment>
<evidence type="ECO:0000259" key="2">
    <source>
        <dbReference type="Pfam" id="PF10026"/>
    </source>
</evidence>
<evidence type="ECO:0000313" key="3">
    <source>
        <dbReference type="EMBL" id="KAA2285593.1"/>
    </source>
</evidence>
<dbReference type="Pfam" id="PF10026">
    <property type="entry name" value="DUF2268"/>
    <property type="match status" value="1"/>
</dbReference>
<proteinExistence type="predicted"/>
<sequence>MYRRLLPILLSLLLAGRQVLAADAVPRLVSEDLARFWRAHDLAAHESDPARRAAIYQTQYLDQGSPGLRAFAELRIGDGASLAAAVDAAPAYYASLRWQQRRLAETEPAIRRVFAGMSRLLPDARIPDVYFLIGRMNSGGTLADTGLLIGLEMYGREAGAPEHELGQWHRQVLRGMDALPAIVAHELVHYQQRGSLSGQPTLLQAVLNEGVADFVGELVAGSHINSHVHEWAEPRAAELWEEFRRRKDGTDLAGWLYGGQVEGRPADLGYWMGYRIAKAYYERAEDKSQALRDMLAIEDAEAFLASSGLARQFSGQP</sequence>
<evidence type="ECO:0000256" key="1">
    <source>
        <dbReference type="SAM" id="SignalP"/>
    </source>
</evidence>
<organism evidence="3 4">
    <name type="scientific">Arenimonas fontis</name>
    <dbReference type="NCBI Taxonomy" id="2608255"/>
    <lineage>
        <taxon>Bacteria</taxon>
        <taxon>Pseudomonadati</taxon>
        <taxon>Pseudomonadota</taxon>
        <taxon>Gammaproteobacteria</taxon>
        <taxon>Lysobacterales</taxon>
        <taxon>Lysobacteraceae</taxon>
        <taxon>Arenimonas</taxon>
    </lineage>
</organism>
<dbReference type="AlphaFoldDB" id="A0A5B2ZDA2"/>
<dbReference type="EMBL" id="VUOD01000002">
    <property type="protein sequence ID" value="KAA2285593.1"/>
    <property type="molecule type" value="Genomic_DNA"/>
</dbReference>
<dbReference type="RefSeq" id="WP_149859695.1">
    <property type="nucleotide sequence ID" value="NZ_VUOD01000002.1"/>
</dbReference>
<gene>
    <name evidence="3" type="ORF">F0415_02845</name>
</gene>
<keyword evidence="1" id="KW-0732">Signal</keyword>
<protein>
    <recommendedName>
        <fullName evidence="2">DUF2268 domain-containing protein</fullName>
    </recommendedName>
</protein>
<dbReference type="InterPro" id="IPR018728">
    <property type="entry name" value="DUF2268"/>
</dbReference>
<accession>A0A5B2ZDA2</accession>
<reference evidence="3 4" key="2">
    <citation type="submission" date="2019-09" db="EMBL/GenBank/DDBJ databases">
        <authorList>
            <person name="Mazur A."/>
        </authorList>
    </citation>
    <scope>NUCLEOTIDE SEQUENCE [LARGE SCALE GENOMIC DNA]</scope>
    <source>
        <strain evidence="3 4">3729k</strain>
    </source>
</reference>
<dbReference type="Proteomes" id="UP000322165">
    <property type="component" value="Unassembled WGS sequence"/>
</dbReference>
<feature type="signal peptide" evidence="1">
    <location>
        <begin position="1"/>
        <end position="21"/>
    </location>
</feature>